<gene>
    <name evidence="2" type="ORF">HMPREF9715_00911</name>
</gene>
<evidence type="ECO:0000313" key="2">
    <source>
        <dbReference type="EMBL" id="EHO13837.1"/>
    </source>
</evidence>
<dbReference type="EMBL" id="AGEE01000008">
    <property type="protein sequence ID" value="EHO13837.1"/>
    <property type="molecule type" value="Genomic_DNA"/>
</dbReference>
<reference evidence="2 3" key="1">
    <citation type="submission" date="2011-11" db="EMBL/GenBank/DDBJ databases">
        <title>The Genome Sequence of Myroides odoratimimus CIP 101113.</title>
        <authorList>
            <person name="Earl A."/>
            <person name="Ward D."/>
            <person name="Feldgarden M."/>
            <person name="Gevers D."/>
            <person name="Huys G."/>
            <person name="Young S.K."/>
            <person name="Zeng Q."/>
            <person name="Gargeya S."/>
            <person name="Fitzgerald M."/>
            <person name="Haas B."/>
            <person name="Abouelleil A."/>
            <person name="Alvarado L."/>
            <person name="Arachchi H.M."/>
            <person name="Berlin A."/>
            <person name="Brown A."/>
            <person name="Chapman S.B."/>
            <person name="Chen Z."/>
            <person name="Dunbar C."/>
            <person name="Freedman E."/>
            <person name="Gearin G."/>
            <person name="Goldberg J."/>
            <person name="Griggs A."/>
            <person name="Gujja S."/>
            <person name="Heiman D."/>
            <person name="Howarth C."/>
            <person name="Larson L."/>
            <person name="Lui A."/>
            <person name="MacDonald P.J.P."/>
            <person name="Montmayeur A."/>
            <person name="Murphy C."/>
            <person name="Neiman D."/>
            <person name="Pearson M."/>
            <person name="Priest M."/>
            <person name="Roberts A."/>
            <person name="Saif S."/>
            <person name="Shea T."/>
            <person name="Shenoy N."/>
            <person name="Sisk P."/>
            <person name="Stolte C."/>
            <person name="Sykes S."/>
            <person name="Wortman J."/>
            <person name="Nusbaum C."/>
            <person name="Birren B."/>
        </authorList>
    </citation>
    <scope>NUCLEOTIDE SEQUENCE [LARGE SCALE GENOMIC DNA]</scope>
    <source>
        <strain evidence="2 3">CIP 101113</strain>
    </source>
</reference>
<organism evidence="2 3">
    <name type="scientific">Myroides odoratimimus CIP 101113</name>
    <dbReference type="NCBI Taxonomy" id="883154"/>
    <lineage>
        <taxon>Bacteria</taxon>
        <taxon>Pseudomonadati</taxon>
        <taxon>Bacteroidota</taxon>
        <taxon>Flavobacteriia</taxon>
        <taxon>Flavobacteriales</taxon>
        <taxon>Flavobacteriaceae</taxon>
        <taxon>Myroides</taxon>
    </lineage>
</organism>
<keyword evidence="1" id="KW-0472">Membrane</keyword>
<evidence type="ECO:0000256" key="1">
    <source>
        <dbReference type="SAM" id="Phobius"/>
    </source>
</evidence>
<evidence type="ECO:0000313" key="3">
    <source>
        <dbReference type="Proteomes" id="UP000004834"/>
    </source>
</evidence>
<dbReference type="Proteomes" id="UP000004834">
    <property type="component" value="Unassembled WGS sequence"/>
</dbReference>
<dbReference type="RefSeq" id="WP_006262965.1">
    <property type="nucleotide sequence ID" value="NZ_JH590837.1"/>
</dbReference>
<proteinExistence type="predicted"/>
<keyword evidence="1" id="KW-1133">Transmembrane helix</keyword>
<keyword evidence="1" id="KW-0812">Transmembrane</keyword>
<sequence length="58" mass="6829">MINGENTGMLIFLVIVLLVGLYLGKFLTQWYHEIPKRNKLLEEIRDELKKLNQGIDKE</sequence>
<accession>A0AAV3F5C5</accession>
<feature type="transmembrane region" description="Helical" evidence="1">
    <location>
        <begin position="6"/>
        <end position="27"/>
    </location>
</feature>
<name>A0AAV3F5C5_9FLAO</name>
<comment type="caution">
    <text evidence="2">The sequence shown here is derived from an EMBL/GenBank/DDBJ whole genome shotgun (WGS) entry which is preliminary data.</text>
</comment>
<dbReference type="AlphaFoldDB" id="A0AAV3F5C5"/>
<evidence type="ECO:0008006" key="4">
    <source>
        <dbReference type="Google" id="ProtNLM"/>
    </source>
</evidence>
<protein>
    <recommendedName>
        <fullName evidence="4">DUF4083 domain-containing protein</fullName>
    </recommendedName>
</protein>